<sequence>MEQKLKLPAQCTAIPQEELESICGGAPAWFENTVTAVKNTLRPAKPYLKAAWEVLMVTMACINELYQAYGYGKIAISSLKGIKKCLKEFGQ</sequence>
<evidence type="ECO:0000313" key="1">
    <source>
        <dbReference type="EMBL" id="PDX87918.1"/>
    </source>
</evidence>
<dbReference type="RefSeq" id="WP_097791579.1">
    <property type="nucleotide sequence ID" value="NZ_NOUV01000005.1"/>
</dbReference>
<dbReference type="OrthoDB" id="1862022at2"/>
<comment type="caution">
    <text evidence="1">The sequence shown here is derived from an EMBL/GenBank/DDBJ whole genome shotgun (WGS) entry which is preliminary data.</text>
</comment>
<name>A0A2A7B9D5_9FIRM</name>
<dbReference type="EMBL" id="NOUV01000005">
    <property type="protein sequence ID" value="PDX87918.1"/>
    <property type="molecule type" value="Genomic_DNA"/>
</dbReference>
<dbReference type="Proteomes" id="UP000220904">
    <property type="component" value="Unassembled WGS sequence"/>
</dbReference>
<proteinExistence type="predicted"/>
<reference evidence="1 2" key="1">
    <citation type="journal article" date="2017" name="Front. Microbiol.">
        <title>New Insights into the Diversity of the Genus Faecalibacterium.</title>
        <authorList>
            <person name="Benevides L."/>
            <person name="Burman S."/>
            <person name="Martin R."/>
            <person name="Robert V."/>
            <person name="Thomas M."/>
            <person name="Miquel S."/>
            <person name="Chain F."/>
            <person name="Sokol H."/>
            <person name="Bermudez-Humaran L.G."/>
            <person name="Morrison M."/>
            <person name="Langella P."/>
            <person name="Azevedo V.A."/>
            <person name="Chatel J.M."/>
            <person name="Soares S."/>
        </authorList>
    </citation>
    <scope>NUCLEOTIDE SEQUENCE [LARGE SCALE GENOMIC DNA]</scope>
    <source>
        <strain evidence="1 2">AHMP21</strain>
    </source>
</reference>
<organism evidence="1 2">
    <name type="scientific">Faecalibacterium prausnitzii</name>
    <dbReference type="NCBI Taxonomy" id="853"/>
    <lineage>
        <taxon>Bacteria</taxon>
        <taxon>Bacillati</taxon>
        <taxon>Bacillota</taxon>
        <taxon>Clostridia</taxon>
        <taxon>Eubacteriales</taxon>
        <taxon>Oscillospiraceae</taxon>
        <taxon>Faecalibacterium</taxon>
    </lineage>
</organism>
<dbReference type="AlphaFoldDB" id="A0A2A7B9D5"/>
<evidence type="ECO:0000313" key="2">
    <source>
        <dbReference type="Proteomes" id="UP000220904"/>
    </source>
</evidence>
<accession>A0A2A7B9D5</accession>
<gene>
    <name evidence="1" type="ORF">CHR60_02560</name>
</gene>
<protein>
    <submittedName>
        <fullName evidence="1">Uncharacterized protein</fullName>
    </submittedName>
</protein>